<gene>
    <name evidence="6" type="ORF">E2C01_037941</name>
</gene>
<dbReference type="EMBL" id="VSRR010006203">
    <property type="protein sequence ID" value="MPC44271.1"/>
    <property type="molecule type" value="Genomic_DNA"/>
</dbReference>
<dbReference type="InterPro" id="IPR032104">
    <property type="entry name" value="Spaetzle"/>
</dbReference>
<dbReference type="InterPro" id="IPR052444">
    <property type="entry name" value="Spz/Toll_ligand-like"/>
</dbReference>
<keyword evidence="2" id="KW-1015">Disulfide bond</keyword>
<dbReference type="GO" id="GO:0005121">
    <property type="term" value="F:Toll binding"/>
    <property type="evidence" value="ECO:0007669"/>
    <property type="project" value="TreeGrafter"/>
</dbReference>
<dbReference type="PANTHER" id="PTHR23199">
    <property type="entry name" value="NEUROTROPHIN 1-RELATED"/>
    <property type="match status" value="1"/>
</dbReference>
<keyword evidence="3" id="KW-0325">Glycoprotein</keyword>
<reference evidence="6 7" key="1">
    <citation type="submission" date="2019-05" db="EMBL/GenBank/DDBJ databases">
        <title>Another draft genome of Portunus trituberculatus and its Hox gene families provides insights of decapod evolution.</title>
        <authorList>
            <person name="Jeong J.-H."/>
            <person name="Song I."/>
            <person name="Kim S."/>
            <person name="Choi T."/>
            <person name="Kim D."/>
            <person name="Ryu S."/>
            <person name="Kim W."/>
        </authorList>
    </citation>
    <scope>NUCLEOTIDE SEQUENCE [LARGE SCALE GENOMIC DNA]</scope>
    <source>
        <tissue evidence="6">Muscle</tissue>
    </source>
</reference>
<feature type="domain" description="Spaetzle" evidence="5">
    <location>
        <begin position="201"/>
        <end position="297"/>
    </location>
</feature>
<keyword evidence="7" id="KW-1185">Reference proteome</keyword>
<comment type="caution">
    <text evidence="6">The sequence shown here is derived from an EMBL/GenBank/DDBJ whole genome shotgun (WGS) entry which is preliminary data.</text>
</comment>
<dbReference type="Pfam" id="PF16077">
    <property type="entry name" value="Spaetzle"/>
    <property type="match status" value="1"/>
</dbReference>
<dbReference type="FunFam" id="2.10.90.10:FF:000035">
    <property type="entry name" value="Spz1"/>
    <property type="match status" value="1"/>
</dbReference>
<evidence type="ECO:0000256" key="4">
    <source>
        <dbReference type="SAM" id="MobiDB-lite"/>
    </source>
</evidence>
<dbReference type="GO" id="GO:0005615">
    <property type="term" value="C:extracellular space"/>
    <property type="evidence" value="ECO:0007669"/>
    <property type="project" value="UniProtKB-ARBA"/>
</dbReference>
<feature type="compositionally biased region" description="Basic residues" evidence="4">
    <location>
        <begin position="1"/>
        <end position="23"/>
    </location>
</feature>
<dbReference type="GO" id="GO:0008083">
    <property type="term" value="F:growth factor activity"/>
    <property type="evidence" value="ECO:0007669"/>
    <property type="project" value="TreeGrafter"/>
</dbReference>
<keyword evidence="1" id="KW-0732">Signal</keyword>
<evidence type="ECO:0000313" key="6">
    <source>
        <dbReference type="EMBL" id="MPC44271.1"/>
    </source>
</evidence>
<name>A0A5B7FAV4_PORTR</name>
<dbReference type="Gene3D" id="2.10.90.10">
    <property type="entry name" value="Cystine-knot cytokines"/>
    <property type="match status" value="1"/>
</dbReference>
<protein>
    <recommendedName>
        <fullName evidence="5">Spaetzle domain-containing protein</fullName>
    </recommendedName>
</protein>
<accession>A0A5B7FAV4</accession>
<dbReference type="Proteomes" id="UP000324222">
    <property type="component" value="Unassembled WGS sequence"/>
</dbReference>
<dbReference type="OrthoDB" id="7933576at2759"/>
<organism evidence="6 7">
    <name type="scientific">Portunus trituberculatus</name>
    <name type="common">Swimming crab</name>
    <name type="synonym">Neptunus trituberculatus</name>
    <dbReference type="NCBI Taxonomy" id="210409"/>
    <lineage>
        <taxon>Eukaryota</taxon>
        <taxon>Metazoa</taxon>
        <taxon>Ecdysozoa</taxon>
        <taxon>Arthropoda</taxon>
        <taxon>Crustacea</taxon>
        <taxon>Multicrustacea</taxon>
        <taxon>Malacostraca</taxon>
        <taxon>Eumalacostraca</taxon>
        <taxon>Eucarida</taxon>
        <taxon>Decapoda</taxon>
        <taxon>Pleocyemata</taxon>
        <taxon>Brachyura</taxon>
        <taxon>Eubrachyura</taxon>
        <taxon>Portunoidea</taxon>
        <taxon>Portunidae</taxon>
        <taxon>Portuninae</taxon>
        <taxon>Portunus</taxon>
    </lineage>
</organism>
<evidence type="ECO:0000313" key="7">
    <source>
        <dbReference type="Proteomes" id="UP000324222"/>
    </source>
</evidence>
<sequence length="305" mass="34794">MTKKRQGRREKNRKKNKNRKKERKVLAVAAGVVRGEADAKSDPAYVSHHGTPHHSIPAYHPTTYAPTPAPFHHSTPAPAYHPATPPYHHVTHAYKAVTPAYHAVTPAAYPPTAAPGYPHTYHPPTAKPGYEFKCYGYDQVPTCSYNTTKPWCLYDYEYPLKEMEEALHYFKHHLLTLYADLADLYTGNSVNRPKTLTEETYLCPSETAYVRPLRAINTEGYWRTIVNNVKVDYEVLTQTTRVEECQSYAECPLVPQCYKSKCLQKFIYHRFLVYDPCDEYFPFAVETFQLPASCACLLGASTLDH</sequence>
<dbReference type="InterPro" id="IPR029034">
    <property type="entry name" value="Cystine-knot_cytokine"/>
</dbReference>
<dbReference type="PANTHER" id="PTHR23199:SF12">
    <property type="entry name" value="NEUROTROPHIN 1-RELATED"/>
    <property type="match status" value="1"/>
</dbReference>
<dbReference type="GO" id="GO:0021556">
    <property type="term" value="P:central nervous system formation"/>
    <property type="evidence" value="ECO:0007669"/>
    <property type="project" value="TreeGrafter"/>
</dbReference>
<evidence type="ECO:0000259" key="5">
    <source>
        <dbReference type="Pfam" id="PF16077"/>
    </source>
</evidence>
<evidence type="ECO:0000256" key="1">
    <source>
        <dbReference type="ARBA" id="ARBA00022729"/>
    </source>
</evidence>
<evidence type="ECO:0000256" key="2">
    <source>
        <dbReference type="ARBA" id="ARBA00023157"/>
    </source>
</evidence>
<feature type="region of interest" description="Disordered" evidence="4">
    <location>
        <begin position="1"/>
        <end position="25"/>
    </location>
</feature>
<proteinExistence type="predicted"/>
<evidence type="ECO:0000256" key="3">
    <source>
        <dbReference type="ARBA" id="ARBA00023180"/>
    </source>
</evidence>
<dbReference type="SUPFAM" id="SSF57501">
    <property type="entry name" value="Cystine-knot cytokines"/>
    <property type="match status" value="1"/>
</dbReference>
<dbReference type="GO" id="GO:0045087">
    <property type="term" value="P:innate immune response"/>
    <property type="evidence" value="ECO:0007669"/>
    <property type="project" value="TreeGrafter"/>
</dbReference>
<dbReference type="AlphaFoldDB" id="A0A5B7FAV4"/>